<dbReference type="OrthoDB" id="10023262at2759"/>
<sequence>MAVTPETIEKIQNQWSKITLPDWKQISSTQSFWCEVHSYKDACGENPFAELAGFAMSMLVLPYSNAKVEMTSSQLNIYNKLKPETTYTILVVRAGLKQYPKSCFDYEIPAAVVSGTGTSATYVQPSDLSGPSTSTGGPVEMVSDDASADEDLDVFFVDL</sequence>
<protein>
    <submittedName>
        <fullName evidence="1">Uncharacterized protein</fullName>
    </submittedName>
</protein>
<reference evidence="1 2" key="1">
    <citation type="journal article" date="2020" name="Cell">
        <title>Large-Scale Comparative Analyses of Tick Genomes Elucidate Their Genetic Diversity and Vector Capacities.</title>
        <authorList>
            <consortium name="Tick Genome and Microbiome Consortium (TIGMIC)"/>
            <person name="Jia N."/>
            <person name="Wang J."/>
            <person name="Shi W."/>
            <person name="Du L."/>
            <person name="Sun Y."/>
            <person name="Zhan W."/>
            <person name="Jiang J.F."/>
            <person name="Wang Q."/>
            <person name="Zhang B."/>
            <person name="Ji P."/>
            <person name="Bell-Sakyi L."/>
            <person name="Cui X.M."/>
            <person name="Yuan T.T."/>
            <person name="Jiang B.G."/>
            <person name="Yang W.F."/>
            <person name="Lam T.T."/>
            <person name="Chang Q.C."/>
            <person name="Ding S.J."/>
            <person name="Wang X.J."/>
            <person name="Zhu J.G."/>
            <person name="Ruan X.D."/>
            <person name="Zhao L."/>
            <person name="Wei J.T."/>
            <person name="Ye R.Z."/>
            <person name="Que T.C."/>
            <person name="Du C.H."/>
            <person name="Zhou Y.H."/>
            <person name="Cheng J.X."/>
            <person name="Dai P.F."/>
            <person name="Guo W.B."/>
            <person name="Han X.H."/>
            <person name="Huang E.J."/>
            <person name="Li L.F."/>
            <person name="Wei W."/>
            <person name="Gao Y.C."/>
            <person name="Liu J.Z."/>
            <person name="Shao H.Z."/>
            <person name="Wang X."/>
            <person name="Wang C.C."/>
            <person name="Yang T.C."/>
            <person name="Huo Q.B."/>
            <person name="Li W."/>
            <person name="Chen H.Y."/>
            <person name="Chen S.E."/>
            <person name="Zhou L.G."/>
            <person name="Ni X.B."/>
            <person name="Tian J.H."/>
            <person name="Sheng Y."/>
            <person name="Liu T."/>
            <person name="Pan Y.S."/>
            <person name="Xia L.Y."/>
            <person name="Li J."/>
            <person name="Zhao F."/>
            <person name="Cao W.C."/>
        </authorList>
    </citation>
    <scope>NUCLEOTIDE SEQUENCE [LARGE SCALE GENOMIC DNA]</scope>
    <source>
        <strain evidence="1">HaeL-2018</strain>
    </source>
</reference>
<evidence type="ECO:0000313" key="1">
    <source>
        <dbReference type="EMBL" id="KAH9371275.1"/>
    </source>
</evidence>
<dbReference type="Proteomes" id="UP000821853">
    <property type="component" value="Chromosome 3"/>
</dbReference>
<dbReference type="VEuPathDB" id="VectorBase:HLOH_064824"/>
<gene>
    <name evidence="1" type="ORF">HPB48_009322</name>
</gene>
<comment type="caution">
    <text evidence="1">The sequence shown here is derived from an EMBL/GenBank/DDBJ whole genome shotgun (WGS) entry which is preliminary data.</text>
</comment>
<evidence type="ECO:0000313" key="2">
    <source>
        <dbReference type="Proteomes" id="UP000821853"/>
    </source>
</evidence>
<accession>A0A9J6G7Z6</accession>
<name>A0A9J6G7Z6_HAELO</name>
<dbReference type="EMBL" id="JABSTR010000005">
    <property type="protein sequence ID" value="KAH9371275.1"/>
    <property type="molecule type" value="Genomic_DNA"/>
</dbReference>
<keyword evidence="2" id="KW-1185">Reference proteome</keyword>
<proteinExistence type="predicted"/>
<dbReference type="AlphaFoldDB" id="A0A9J6G7Z6"/>
<organism evidence="1 2">
    <name type="scientific">Haemaphysalis longicornis</name>
    <name type="common">Bush tick</name>
    <dbReference type="NCBI Taxonomy" id="44386"/>
    <lineage>
        <taxon>Eukaryota</taxon>
        <taxon>Metazoa</taxon>
        <taxon>Ecdysozoa</taxon>
        <taxon>Arthropoda</taxon>
        <taxon>Chelicerata</taxon>
        <taxon>Arachnida</taxon>
        <taxon>Acari</taxon>
        <taxon>Parasitiformes</taxon>
        <taxon>Ixodida</taxon>
        <taxon>Ixodoidea</taxon>
        <taxon>Ixodidae</taxon>
        <taxon>Haemaphysalinae</taxon>
        <taxon>Haemaphysalis</taxon>
    </lineage>
</organism>